<comment type="caution">
    <text evidence="1">The sequence shown here is derived from an EMBL/GenBank/DDBJ whole genome shotgun (WGS) entry which is preliminary data.</text>
</comment>
<gene>
    <name evidence="1" type="ORF">WG66_2431</name>
</gene>
<protein>
    <submittedName>
        <fullName evidence="1">Uncharacterized protein</fullName>
    </submittedName>
</protein>
<sequence length="16" mass="1835">MENESSQSRKHGAFQV</sequence>
<dbReference type="Proteomes" id="UP000054988">
    <property type="component" value="Unassembled WGS sequence"/>
</dbReference>
<dbReference type="AlphaFoldDB" id="A0A0W0G8T7"/>
<reference evidence="1 2" key="1">
    <citation type="submission" date="2015-12" db="EMBL/GenBank/DDBJ databases">
        <title>Draft genome sequence of Moniliophthora roreri, the causal agent of frosty pod rot of cacao.</title>
        <authorList>
            <person name="Aime M.C."/>
            <person name="Diaz-Valderrama J.R."/>
            <person name="Kijpornyongpan T."/>
            <person name="Phillips-Mora W."/>
        </authorList>
    </citation>
    <scope>NUCLEOTIDE SEQUENCE [LARGE SCALE GENOMIC DNA]</scope>
    <source>
        <strain evidence="1 2">MCA 2952</strain>
    </source>
</reference>
<dbReference type="EMBL" id="LATX01000812">
    <property type="protein sequence ID" value="KTB44970.1"/>
    <property type="molecule type" value="Genomic_DNA"/>
</dbReference>
<accession>A0A0W0G8T7</accession>
<evidence type="ECO:0000313" key="1">
    <source>
        <dbReference type="EMBL" id="KTB44970.1"/>
    </source>
</evidence>
<evidence type="ECO:0000313" key="2">
    <source>
        <dbReference type="Proteomes" id="UP000054988"/>
    </source>
</evidence>
<proteinExistence type="predicted"/>
<name>A0A0W0G8T7_MONRR</name>
<organism evidence="1 2">
    <name type="scientific">Moniliophthora roreri</name>
    <name type="common">Frosty pod rot fungus</name>
    <name type="synonym">Monilia roreri</name>
    <dbReference type="NCBI Taxonomy" id="221103"/>
    <lineage>
        <taxon>Eukaryota</taxon>
        <taxon>Fungi</taxon>
        <taxon>Dikarya</taxon>
        <taxon>Basidiomycota</taxon>
        <taxon>Agaricomycotina</taxon>
        <taxon>Agaricomycetes</taxon>
        <taxon>Agaricomycetidae</taxon>
        <taxon>Agaricales</taxon>
        <taxon>Marasmiineae</taxon>
        <taxon>Marasmiaceae</taxon>
        <taxon>Moniliophthora</taxon>
    </lineage>
</organism>